<dbReference type="CDD" id="cd00756">
    <property type="entry name" value="MoaE"/>
    <property type="match status" value="1"/>
</dbReference>
<sequence length="149" mass="17111">MNDNNDVIIESGIYNKEEITLDHIINSIKKNPNITQVGSIHTFTGIVRETSKEGKPVIRMKIDAYRELANKTILKICEKLKRKKGIIDVKIIHLKGDFELSEDLVYIVVASAHREEGFDAVIRAVDMYKKEIAVWKREDFSNGTSEWVH</sequence>
<dbReference type="Pfam" id="PF02391">
    <property type="entry name" value="MoaE"/>
    <property type="match status" value="1"/>
</dbReference>
<accession>A0A0F9QW96</accession>
<name>A0A0F9QW96_9ZZZZ</name>
<dbReference type="InterPro" id="IPR003448">
    <property type="entry name" value="Mopterin_biosynth_MoaE"/>
</dbReference>
<dbReference type="SUPFAM" id="SSF54690">
    <property type="entry name" value="Molybdopterin synthase subunit MoaE"/>
    <property type="match status" value="1"/>
</dbReference>
<dbReference type="GO" id="GO:0006777">
    <property type="term" value="P:Mo-molybdopterin cofactor biosynthetic process"/>
    <property type="evidence" value="ECO:0007669"/>
    <property type="project" value="InterPro"/>
</dbReference>
<dbReference type="PANTHER" id="PTHR23404">
    <property type="entry name" value="MOLYBDOPTERIN SYNTHASE RELATED"/>
    <property type="match status" value="1"/>
</dbReference>
<dbReference type="AlphaFoldDB" id="A0A0F9QW96"/>
<dbReference type="InterPro" id="IPR036563">
    <property type="entry name" value="MoaE_sf"/>
</dbReference>
<comment type="caution">
    <text evidence="1">The sequence shown here is derived from an EMBL/GenBank/DDBJ whole genome shotgun (WGS) entry which is preliminary data.</text>
</comment>
<evidence type="ECO:0008006" key="2">
    <source>
        <dbReference type="Google" id="ProtNLM"/>
    </source>
</evidence>
<dbReference type="Gene3D" id="3.90.1170.40">
    <property type="entry name" value="Molybdopterin biosynthesis MoaE subunit"/>
    <property type="match status" value="1"/>
</dbReference>
<proteinExistence type="predicted"/>
<evidence type="ECO:0000313" key="1">
    <source>
        <dbReference type="EMBL" id="KKN17391.1"/>
    </source>
</evidence>
<gene>
    <name evidence="1" type="ORF">LCGC14_0966330</name>
</gene>
<organism evidence="1">
    <name type="scientific">marine sediment metagenome</name>
    <dbReference type="NCBI Taxonomy" id="412755"/>
    <lineage>
        <taxon>unclassified sequences</taxon>
        <taxon>metagenomes</taxon>
        <taxon>ecological metagenomes</taxon>
    </lineage>
</organism>
<dbReference type="EMBL" id="LAZR01003525">
    <property type="protein sequence ID" value="KKN17391.1"/>
    <property type="molecule type" value="Genomic_DNA"/>
</dbReference>
<protein>
    <recommendedName>
        <fullName evidence="2">Molybdopterin synthase catalytic subunit</fullName>
    </recommendedName>
</protein>
<reference evidence="1" key="1">
    <citation type="journal article" date="2015" name="Nature">
        <title>Complex archaea that bridge the gap between prokaryotes and eukaryotes.</title>
        <authorList>
            <person name="Spang A."/>
            <person name="Saw J.H."/>
            <person name="Jorgensen S.L."/>
            <person name="Zaremba-Niedzwiedzka K."/>
            <person name="Martijn J."/>
            <person name="Lind A.E."/>
            <person name="van Eijk R."/>
            <person name="Schleper C."/>
            <person name="Guy L."/>
            <person name="Ettema T.J."/>
        </authorList>
    </citation>
    <scope>NUCLEOTIDE SEQUENCE</scope>
</reference>